<comment type="similarity">
    <text evidence="11 12">Belongs to the class-II aminoacyl-tRNA synthetase family. ProS type 1 subfamily.</text>
</comment>
<dbReference type="NCBIfam" id="NF006625">
    <property type="entry name" value="PRK09194.1"/>
    <property type="match status" value="1"/>
</dbReference>
<gene>
    <name evidence="12 14" type="primary">proS</name>
    <name evidence="14" type="ORF">TTHT_0726</name>
</gene>
<dbReference type="EC" id="6.1.1.15" evidence="12"/>
<dbReference type="NCBIfam" id="TIGR00409">
    <property type="entry name" value="proS_fam_II"/>
    <property type="match status" value="1"/>
</dbReference>
<dbReference type="CDD" id="cd04334">
    <property type="entry name" value="ProRS-INS"/>
    <property type="match status" value="1"/>
</dbReference>
<dbReference type="GO" id="GO:0005829">
    <property type="term" value="C:cytosol"/>
    <property type="evidence" value="ECO:0007669"/>
    <property type="project" value="TreeGrafter"/>
</dbReference>
<comment type="domain">
    <text evidence="12">Consists of three domains: the N-terminal catalytic domain, the editing domain and the C-terminal anticodon-binding domain.</text>
</comment>
<accession>A0A7R6SZ18</accession>
<dbReference type="CDD" id="cd00861">
    <property type="entry name" value="ProRS_anticodon_short"/>
    <property type="match status" value="1"/>
</dbReference>
<evidence type="ECO:0000256" key="5">
    <source>
        <dbReference type="ARBA" id="ARBA00022741"/>
    </source>
</evidence>
<dbReference type="InterPro" id="IPR006195">
    <property type="entry name" value="aa-tRNA-synth_II"/>
</dbReference>
<evidence type="ECO:0000256" key="12">
    <source>
        <dbReference type="HAMAP-Rule" id="MF_01569"/>
    </source>
</evidence>
<dbReference type="PIRSF" id="PIRSF001535">
    <property type="entry name" value="ProRS_1"/>
    <property type="match status" value="1"/>
</dbReference>
<dbReference type="AlphaFoldDB" id="A0A7R6SZ18"/>
<evidence type="ECO:0000313" key="14">
    <source>
        <dbReference type="EMBL" id="BBB32297.1"/>
    </source>
</evidence>
<dbReference type="Pfam" id="PF00587">
    <property type="entry name" value="tRNA-synt_2b"/>
    <property type="match status" value="1"/>
</dbReference>
<dbReference type="Gene3D" id="3.40.50.800">
    <property type="entry name" value="Anticodon-binding domain"/>
    <property type="match status" value="1"/>
</dbReference>
<evidence type="ECO:0000256" key="3">
    <source>
        <dbReference type="ARBA" id="ARBA00022490"/>
    </source>
</evidence>
<keyword evidence="3 12" id="KW-0963">Cytoplasm</keyword>
<dbReference type="InterPro" id="IPR004500">
    <property type="entry name" value="Pro-tRNA-synth_IIa_bac-type"/>
</dbReference>
<keyword evidence="5 12" id="KW-0547">Nucleotide-binding</keyword>
<dbReference type="EMBL" id="AP017470">
    <property type="protein sequence ID" value="BBB32297.1"/>
    <property type="molecule type" value="Genomic_DNA"/>
</dbReference>
<evidence type="ECO:0000256" key="4">
    <source>
        <dbReference type="ARBA" id="ARBA00022598"/>
    </source>
</evidence>
<evidence type="ECO:0000256" key="10">
    <source>
        <dbReference type="ARBA" id="ARBA00053664"/>
    </source>
</evidence>
<name>A0A7R6SZ18_9BACT</name>
<dbReference type="InterPro" id="IPR036621">
    <property type="entry name" value="Anticodon-bd_dom_sf"/>
</dbReference>
<dbReference type="PRINTS" id="PR01046">
    <property type="entry name" value="TRNASYNTHPRO"/>
</dbReference>
<comment type="subunit">
    <text evidence="2 12">Homodimer.</text>
</comment>
<comment type="subcellular location">
    <subcellularLocation>
        <location evidence="1 12">Cytoplasm</location>
    </subcellularLocation>
</comment>
<dbReference type="HAMAP" id="MF_01569">
    <property type="entry name" value="Pro_tRNA_synth_type1"/>
    <property type="match status" value="1"/>
</dbReference>
<dbReference type="InterPro" id="IPR033730">
    <property type="entry name" value="ProRS_core_prok"/>
</dbReference>
<dbReference type="CDD" id="cd00779">
    <property type="entry name" value="ProRS_core_prok"/>
    <property type="match status" value="1"/>
</dbReference>
<dbReference type="RefSeq" id="WP_201328641.1">
    <property type="nucleotide sequence ID" value="NZ_AP017470.1"/>
</dbReference>
<comment type="catalytic activity">
    <reaction evidence="9 12">
        <text>tRNA(Pro) + L-proline + ATP = L-prolyl-tRNA(Pro) + AMP + diphosphate</text>
        <dbReference type="Rhea" id="RHEA:14305"/>
        <dbReference type="Rhea" id="RHEA-COMP:9700"/>
        <dbReference type="Rhea" id="RHEA-COMP:9702"/>
        <dbReference type="ChEBI" id="CHEBI:30616"/>
        <dbReference type="ChEBI" id="CHEBI:33019"/>
        <dbReference type="ChEBI" id="CHEBI:60039"/>
        <dbReference type="ChEBI" id="CHEBI:78442"/>
        <dbReference type="ChEBI" id="CHEBI:78532"/>
        <dbReference type="ChEBI" id="CHEBI:456215"/>
        <dbReference type="EC" id="6.1.1.15"/>
    </reaction>
</comment>
<dbReference type="GO" id="GO:0005524">
    <property type="term" value="F:ATP binding"/>
    <property type="evidence" value="ECO:0007669"/>
    <property type="project" value="UniProtKB-UniRule"/>
</dbReference>
<dbReference type="PANTHER" id="PTHR42753:SF2">
    <property type="entry name" value="PROLINE--TRNA LIGASE"/>
    <property type="match status" value="1"/>
</dbReference>
<dbReference type="FunFam" id="3.30.930.10:FF:000065">
    <property type="entry name" value="Proline--tRNA ligase"/>
    <property type="match status" value="1"/>
</dbReference>
<dbReference type="InterPro" id="IPR045864">
    <property type="entry name" value="aa-tRNA-synth_II/BPL/LPL"/>
</dbReference>
<evidence type="ECO:0000256" key="11">
    <source>
        <dbReference type="ARBA" id="ARBA00060755"/>
    </source>
</evidence>
<dbReference type="FunFam" id="3.30.930.10:FF:000043">
    <property type="entry name" value="Proline--tRNA ligase"/>
    <property type="match status" value="1"/>
</dbReference>
<dbReference type="KEGG" id="thyd:TTHT_0726"/>
<keyword evidence="8 12" id="KW-0030">Aminoacyl-tRNA synthetase</keyword>
<feature type="domain" description="Aminoacyl-transfer RNA synthetases class-II family profile" evidence="13">
    <location>
        <begin position="38"/>
        <end position="466"/>
    </location>
</feature>
<dbReference type="SUPFAM" id="SSF55681">
    <property type="entry name" value="Class II aaRS and biotin synthetases"/>
    <property type="match status" value="1"/>
</dbReference>
<dbReference type="GO" id="GO:0002161">
    <property type="term" value="F:aminoacyl-tRNA deacylase activity"/>
    <property type="evidence" value="ECO:0007669"/>
    <property type="project" value="InterPro"/>
</dbReference>
<keyword evidence="4 12" id="KW-0436">Ligase</keyword>
<dbReference type="SUPFAM" id="SSF52954">
    <property type="entry name" value="Class II aaRS ABD-related"/>
    <property type="match status" value="1"/>
</dbReference>
<dbReference type="InterPro" id="IPR050062">
    <property type="entry name" value="Pro-tRNA_synthetase"/>
</dbReference>
<organism evidence="14 15">
    <name type="scientific">Thermotomaculum hydrothermale</name>
    <dbReference type="NCBI Taxonomy" id="981385"/>
    <lineage>
        <taxon>Bacteria</taxon>
        <taxon>Pseudomonadati</taxon>
        <taxon>Acidobacteriota</taxon>
        <taxon>Holophagae</taxon>
        <taxon>Thermotomaculales</taxon>
        <taxon>Thermotomaculaceae</taxon>
        <taxon>Thermotomaculum</taxon>
    </lineage>
</organism>
<dbReference type="Gene3D" id="3.30.930.10">
    <property type="entry name" value="Bira Bifunctional Protein, Domain 2"/>
    <property type="match status" value="2"/>
</dbReference>
<dbReference type="InterPro" id="IPR002316">
    <property type="entry name" value="Pro-tRNA-ligase_IIa"/>
</dbReference>
<dbReference type="InterPro" id="IPR036754">
    <property type="entry name" value="YbaK/aa-tRNA-synt-asso_dom_sf"/>
</dbReference>
<dbReference type="Gene3D" id="3.90.960.10">
    <property type="entry name" value="YbaK/aminoacyl-tRNA synthetase-associated domain"/>
    <property type="match status" value="1"/>
</dbReference>
<dbReference type="FunFam" id="3.40.50.800:FF:000032">
    <property type="entry name" value="Proline--tRNA ligase"/>
    <property type="match status" value="1"/>
</dbReference>
<dbReference type="Pfam" id="PF04073">
    <property type="entry name" value="tRNA_edit"/>
    <property type="match status" value="1"/>
</dbReference>
<dbReference type="SUPFAM" id="SSF55826">
    <property type="entry name" value="YbaK/ProRS associated domain"/>
    <property type="match status" value="1"/>
</dbReference>
<reference evidence="14 15" key="1">
    <citation type="journal article" date="2012" name="Extremophiles">
        <title>Thermotomaculum hydrothermale gen. nov., sp. nov., a novel heterotrophic thermophile within the phylum Acidobacteria from a deep-sea hydrothermal vent chimney in the Southern Okinawa Trough.</title>
        <authorList>
            <person name="Izumi H."/>
            <person name="Nunoura T."/>
            <person name="Miyazaki M."/>
            <person name="Mino S."/>
            <person name="Toki T."/>
            <person name="Takai K."/>
            <person name="Sako Y."/>
            <person name="Sawabe T."/>
            <person name="Nakagawa S."/>
        </authorList>
    </citation>
    <scope>NUCLEOTIDE SEQUENCE [LARGE SCALE GENOMIC DNA]</scope>
    <source>
        <strain evidence="14 15">AC55</strain>
    </source>
</reference>
<keyword evidence="15" id="KW-1185">Reference proteome</keyword>
<dbReference type="Pfam" id="PF03129">
    <property type="entry name" value="HGTP_anticodon"/>
    <property type="match status" value="1"/>
</dbReference>
<dbReference type="GO" id="GO:0004827">
    <property type="term" value="F:proline-tRNA ligase activity"/>
    <property type="evidence" value="ECO:0007669"/>
    <property type="project" value="UniProtKB-UniRule"/>
</dbReference>
<dbReference type="InterPro" id="IPR002314">
    <property type="entry name" value="aa-tRNA-synt_IIb"/>
</dbReference>
<evidence type="ECO:0000256" key="8">
    <source>
        <dbReference type="ARBA" id="ARBA00023146"/>
    </source>
</evidence>
<sequence>MRFSRYFLYTLKENPKEAETVSHRLMLRACMIKKLASGIYSYLPLGYRVIKKIENIIREELDKEGCIELLMPAVQPAELWQESGRWDYYGKELLRFKDRKNGDFCLGPTHEEVITDIVRKELRSYKQLPLNLYQIQSKFRDEIRPRYGLMRGREFIMKDAYSFDVDDESCDKSYWQMYDAYTRIFKRCGLKFRAVEADSGAIGGNYTHEFHVLAETGEDTVLSCNNCSYTANIEKAECLKPEKVNDNIEMKPLEKVETPNKKSVEEVSEFLGVKPSDLVKTMIFKLEDGSAIAVLVRGDYEVNEVKVKNHLGVAILELADEETIENVTGGPSGFSGPIGLKIPVYADYSVLNMNNFVVGANEKDMHFINVNLGRDFEVKEFADLRLAVEGETCPRCKKGTYEQFKGIEVGQVFKLGTKYSKAMNCTFLDENGKERYAVMGCYGIGVGRTAAAAIEQNHDENGIIWPVNIAPFQVILLNLEVKDKEFTEKIDKLYQNLLEEGFEVLYDDRDVRPGFKFKDADLIGIPVQIIAGKKTMAEGLLELKVRRTGERIKVKPEELIEKTREILENLRIEEENR</sequence>
<keyword evidence="6 12" id="KW-0067">ATP-binding</keyword>
<evidence type="ECO:0000256" key="2">
    <source>
        <dbReference type="ARBA" id="ARBA00011738"/>
    </source>
</evidence>
<dbReference type="InterPro" id="IPR044140">
    <property type="entry name" value="ProRS_anticodon_short"/>
</dbReference>
<evidence type="ECO:0000256" key="9">
    <source>
        <dbReference type="ARBA" id="ARBA00047671"/>
    </source>
</evidence>
<proteinExistence type="inferred from homology"/>
<dbReference type="PROSITE" id="PS50862">
    <property type="entry name" value="AA_TRNA_LIGASE_II"/>
    <property type="match status" value="1"/>
</dbReference>
<evidence type="ECO:0000259" key="13">
    <source>
        <dbReference type="PROSITE" id="PS50862"/>
    </source>
</evidence>
<dbReference type="InterPro" id="IPR004154">
    <property type="entry name" value="Anticodon-bd"/>
</dbReference>
<protein>
    <recommendedName>
        <fullName evidence="12">Proline--tRNA ligase</fullName>
        <ecNumber evidence="12">6.1.1.15</ecNumber>
    </recommendedName>
    <alternativeName>
        <fullName evidence="12">Prolyl-tRNA synthetase</fullName>
        <shortName evidence="12">ProRS</shortName>
    </alternativeName>
</protein>
<dbReference type="PANTHER" id="PTHR42753">
    <property type="entry name" value="MITOCHONDRIAL RIBOSOME PROTEIN L39/PROLYL-TRNA LIGASE FAMILY MEMBER"/>
    <property type="match status" value="1"/>
</dbReference>
<evidence type="ECO:0000256" key="6">
    <source>
        <dbReference type="ARBA" id="ARBA00022840"/>
    </source>
</evidence>
<keyword evidence="7 12" id="KW-0648">Protein biosynthesis</keyword>
<evidence type="ECO:0000256" key="1">
    <source>
        <dbReference type="ARBA" id="ARBA00004496"/>
    </source>
</evidence>
<dbReference type="InterPro" id="IPR007214">
    <property type="entry name" value="YbaK/aa-tRNA-synth-assoc-dom"/>
</dbReference>
<dbReference type="InterPro" id="IPR023717">
    <property type="entry name" value="Pro-tRNA-Synthase_IIa_type1"/>
</dbReference>
<evidence type="ECO:0000313" key="15">
    <source>
        <dbReference type="Proteomes" id="UP000595564"/>
    </source>
</evidence>
<comment type="function">
    <text evidence="10 12">Catalyzes the attachment of proline to tRNA(Pro) in a two-step reaction: proline is first activated by ATP to form Pro-AMP and then transferred to the acceptor end of tRNA(Pro). As ProRS can inadvertently accommodate and process non-cognate amino acids such as alanine and cysteine, to avoid such errors it has two additional distinct editing activities against alanine. One activity is designated as 'pretransfer' editing and involves the tRNA(Pro)-independent hydrolysis of activated Ala-AMP. The other activity is designated 'posttransfer' editing and involves deacylation of mischarged Ala-tRNA(Pro). The misacylated Cys-tRNA(Pro) is not edited by ProRS.</text>
</comment>
<dbReference type="GO" id="GO:0006433">
    <property type="term" value="P:prolyl-tRNA aminoacylation"/>
    <property type="evidence" value="ECO:0007669"/>
    <property type="project" value="UniProtKB-UniRule"/>
</dbReference>
<dbReference type="Proteomes" id="UP000595564">
    <property type="component" value="Chromosome"/>
</dbReference>
<evidence type="ECO:0000256" key="7">
    <source>
        <dbReference type="ARBA" id="ARBA00022917"/>
    </source>
</evidence>